<dbReference type="Pfam" id="PF03118">
    <property type="entry name" value="RNA_pol_A_CTD"/>
    <property type="match status" value="1"/>
</dbReference>
<evidence type="ECO:0000256" key="2">
    <source>
        <dbReference type="ARBA" id="ARBA00012418"/>
    </source>
</evidence>
<accession>A0A2M7UHP0</accession>
<reference evidence="14" key="1">
    <citation type="submission" date="2017-09" db="EMBL/GenBank/DDBJ databases">
        <title>Depth-based differentiation of microbial function through sediment-hosted aquifers and enrichment of novel symbionts in the deep terrestrial subsurface.</title>
        <authorList>
            <person name="Probst A.J."/>
            <person name="Ladd B."/>
            <person name="Jarett J.K."/>
            <person name="Geller-Mcgrath D.E."/>
            <person name="Sieber C.M.K."/>
            <person name="Emerson J.B."/>
            <person name="Anantharaman K."/>
            <person name="Thomas B.C."/>
            <person name="Malmstrom R."/>
            <person name="Stieglmeier M."/>
            <person name="Klingl A."/>
            <person name="Woyke T."/>
            <person name="Ryan C.M."/>
            <person name="Banfield J.F."/>
        </authorList>
    </citation>
    <scope>NUCLEOTIDE SEQUENCE [LARGE SCALE GENOMIC DNA]</scope>
</reference>
<dbReference type="InterPro" id="IPR011773">
    <property type="entry name" value="DNA-dir_RpoA"/>
</dbReference>
<comment type="function">
    <text evidence="11">DNA-dependent RNA polymerase catalyzes the transcription of DNA into RNA using the four ribonucleoside triphosphates as substrates.</text>
</comment>
<comment type="catalytic activity">
    <reaction evidence="10 11">
        <text>RNA(n) + a ribonucleoside 5'-triphosphate = RNA(n+1) + diphosphate</text>
        <dbReference type="Rhea" id="RHEA:21248"/>
        <dbReference type="Rhea" id="RHEA-COMP:14527"/>
        <dbReference type="Rhea" id="RHEA-COMP:17342"/>
        <dbReference type="ChEBI" id="CHEBI:33019"/>
        <dbReference type="ChEBI" id="CHEBI:61557"/>
        <dbReference type="ChEBI" id="CHEBI:140395"/>
        <dbReference type="EC" id="2.7.7.6"/>
    </reaction>
</comment>
<evidence type="ECO:0000313" key="14">
    <source>
        <dbReference type="Proteomes" id="UP000231071"/>
    </source>
</evidence>
<dbReference type="InterPro" id="IPR011262">
    <property type="entry name" value="DNA-dir_RNA_pol_insert"/>
</dbReference>
<dbReference type="Pfam" id="PF01000">
    <property type="entry name" value="RNA_pol_A_bac"/>
    <property type="match status" value="1"/>
</dbReference>
<evidence type="ECO:0000256" key="6">
    <source>
        <dbReference type="ARBA" id="ARBA00022695"/>
    </source>
</evidence>
<dbReference type="InterPro" id="IPR036603">
    <property type="entry name" value="RBP11-like"/>
</dbReference>
<evidence type="ECO:0000256" key="5">
    <source>
        <dbReference type="ARBA" id="ARBA00022679"/>
    </source>
</evidence>
<dbReference type="FunFam" id="2.170.120.12:FF:000001">
    <property type="entry name" value="DNA-directed RNA polymerase subunit alpha"/>
    <property type="match status" value="1"/>
</dbReference>
<keyword evidence="7 11" id="KW-0804">Transcription</keyword>
<dbReference type="EMBL" id="PFOI01000037">
    <property type="protein sequence ID" value="PIZ70773.1"/>
    <property type="molecule type" value="Genomic_DNA"/>
</dbReference>
<dbReference type="Gene3D" id="2.170.120.12">
    <property type="entry name" value="DNA-directed RNA polymerase, insert domain"/>
    <property type="match status" value="1"/>
</dbReference>
<keyword evidence="4 11" id="KW-0240">DNA-directed RNA polymerase</keyword>
<dbReference type="HAMAP" id="MF_00059">
    <property type="entry name" value="RNApol_bact_RpoA"/>
    <property type="match status" value="1"/>
</dbReference>
<proteinExistence type="inferred from homology"/>
<dbReference type="Gene3D" id="1.10.150.20">
    <property type="entry name" value="5' to 3' exonuclease, C-terminal subdomain"/>
    <property type="match status" value="1"/>
</dbReference>
<evidence type="ECO:0000256" key="9">
    <source>
        <dbReference type="ARBA" id="ARBA00033070"/>
    </source>
</evidence>
<evidence type="ECO:0000256" key="1">
    <source>
        <dbReference type="ARBA" id="ARBA00007123"/>
    </source>
</evidence>
<keyword evidence="6 11" id="KW-0548">Nucleotidyltransferase</keyword>
<feature type="region of interest" description="Alpha C-terminal domain (alpha-CTD)" evidence="11">
    <location>
        <begin position="264"/>
        <end position="330"/>
    </location>
</feature>
<comment type="subunit">
    <text evidence="11">Homodimer. The RNAP catalytic core consists of 2 alpha, 1 beta, 1 beta' and 1 omega subunit. When a sigma factor is associated with the core the holoenzyme is formed, which can initiate transcription.</text>
</comment>
<dbReference type="EC" id="2.7.7.6" evidence="2 11"/>
<gene>
    <name evidence="11" type="primary">rpoA</name>
    <name evidence="13" type="ORF">COY09_02295</name>
</gene>
<dbReference type="GO" id="GO:0006351">
    <property type="term" value="P:DNA-templated transcription"/>
    <property type="evidence" value="ECO:0007669"/>
    <property type="project" value="UniProtKB-UniRule"/>
</dbReference>
<protein>
    <recommendedName>
        <fullName evidence="3 11">DNA-directed RNA polymerase subunit alpha</fullName>
        <shortName evidence="11">RNAP subunit alpha</shortName>
        <ecNumber evidence="2 11">2.7.7.6</ecNumber>
    </recommendedName>
    <alternativeName>
        <fullName evidence="9 11">RNA polymerase subunit alpha</fullName>
    </alternativeName>
    <alternativeName>
        <fullName evidence="8 11">Transcriptase subunit alpha</fullName>
    </alternativeName>
</protein>
<dbReference type="GO" id="GO:0003899">
    <property type="term" value="F:DNA-directed RNA polymerase activity"/>
    <property type="evidence" value="ECO:0007669"/>
    <property type="project" value="UniProtKB-UniRule"/>
</dbReference>
<dbReference type="GO" id="GO:0046983">
    <property type="term" value="F:protein dimerization activity"/>
    <property type="evidence" value="ECO:0007669"/>
    <property type="project" value="InterPro"/>
</dbReference>
<comment type="similarity">
    <text evidence="1 11">Belongs to the RNA polymerase alpha chain family.</text>
</comment>
<dbReference type="GO" id="GO:0000428">
    <property type="term" value="C:DNA-directed RNA polymerase complex"/>
    <property type="evidence" value="ECO:0007669"/>
    <property type="project" value="UniProtKB-KW"/>
</dbReference>
<keyword evidence="5 11" id="KW-0808">Transferase</keyword>
<dbReference type="SUPFAM" id="SSF47789">
    <property type="entry name" value="C-terminal domain of RNA polymerase alpha subunit"/>
    <property type="match status" value="1"/>
</dbReference>
<dbReference type="Gene3D" id="3.30.1360.10">
    <property type="entry name" value="RNA polymerase, RBP11-like subunit"/>
    <property type="match status" value="1"/>
</dbReference>
<dbReference type="NCBIfam" id="TIGR02027">
    <property type="entry name" value="rpoA"/>
    <property type="match status" value="1"/>
</dbReference>
<dbReference type="SUPFAM" id="SSF55257">
    <property type="entry name" value="RBP11-like subunits of RNA polymerase"/>
    <property type="match status" value="1"/>
</dbReference>
<sequence>MFIPINLPQQPKIVKKQGNLSIFEIKGYHPGYGLTIGNALRRTLLDSLPGAAIISAKIDGVNHEFATLPHVMESVVQIILSLKQIRLKMYGEGPQKMTLDVRGIRQVTAADIKTPSSIEITTPNVPIATLTHKNARLTIEFEVDSGLGYVPAEKIQKEKLAVGLMVLDAIFTPIKRVNFSVEQMRVGEHTDYDLLRLEIETDGTMTPEDALKQVSAILVDQFKIFSEFESEQKDGKSIKIAKVKKNIKDKDKETVKIEDKKTIKQDLANIKIEDLKLPTKIISVLQEAGIKTAAGLAQRKAETLVELPGIGARSLQDIKRVLGRLGLTLK</sequence>
<dbReference type="CDD" id="cd06928">
    <property type="entry name" value="RNAP_alpha_NTD"/>
    <property type="match status" value="1"/>
</dbReference>
<evidence type="ECO:0000256" key="3">
    <source>
        <dbReference type="ARBA" id="ARBA00015972"/>
    </source>
</evidence>
<dbReference type="GO" id="GO:0005737">
    <property type="term" value="C:cytoplasm"/>
    <property type="evidence" value="ECO:0007669"/>
    <property type="project" value="UniProtKB-ARBA"/>
</dbReference>
<name>A0A2M7UHP0_9BACT</name>
<evidence type="ECO:0000256" key="10">
    <source>
        <dbReference type="ARBA" id="ARBA00048552"/>
    </source>
</evidence>
<organism evidence="13 14">
    <name type="scientific">Candidatus Portnoybacteria bacterium CG_4_10_14_0_2_um_filter_39_11</name>
    <dbReference type="NCBI Taxonomy" id="1974797"/>
    <lineage>
        <taxon>Bacteria</taxon>
        <taxon>Candidatus Portnoyibacteriota</taxon>
    </lineage>
</organism>
<dbReference type="SUPFAM" id="SSF56553">
    <property type="entry name" value="Insert subdomain of RNA polymerase alpha subunit"/>
    <property type="match status" value="1"/>
</dbReference>
<dbReference type="InterPro" id="IPR036643">
    <property type="entry name" value="RNApol_insert_sf"/>
</dbReference>
<comment type="domain">
    <text evidence="11">The N-terminal domain is essential for RNAP assembly and basal transcription, whereas the C-terminal domain is involved in interaction with transcriptional regulators and with upstream promoter elements.</text>
</comment>
<evidence type="ECO:0000256" key="8">
    <source>
        <dbReference type="ARBA" id="ARBA00032524"/>
    </source>
</evidence>
<dbReference type="InterPro" id="IPR011263">
    <property type="entry name" value="DNA-dir_RNA_pol_RpoA/D/Rpb3"/>
</dbReference>
<evidence type="ECO:0000313" key="13">
    <source>
        <dbReference type="EMBL" id="PIZ70773.1"/>
    </source>
</evidence>
<dbReference type="AlphaFoldDB" id="A0A2M7UHP0"/>
<dbReference type="SMART" id="SM00662">
    <property type="entry name" value="RPOLD"/>
    <property type="match status" value="1"/>
</dbReference>
<dbReference type="NCBIfam" id="NF003519">
    <property type="entry name" value="PRK05182.2-5"/>
    <property type="match status" value="1"/>
</dbReference>
<dbReference type="InterPro" id="IPR011260">
    <property type="entry name" value="RNAP_asu_C"/>
</dbReference>
<evidence type="ECO:0000259" key="12">
    <source>
        <dbReference type="SMART" id="SM00662"/>
    </source>
</evidence>
<evidence type="ECO:0000256" key="4">
    <source>
        <dbReference type="ARBA" id="ARBA00022478"/>
    </source>
</evidence>
<evidence type="ECO:0000256" key="7">
    <source>
        <dbReference type="ARBA" id="ARBA00023163"/>
    </source>
</evidence>
<comment type="caution">
    <text evidence="13">The sequence shown here is derived from an EMBL/GenBank/DDBJ whole genome shotgun (WGS) entry which is preliminary data.</text>
</comment>
<evidence type="ECO:0000256" key="11">
    <source>
        <dbReference type="HAMAP-Rule" id="MF_00059"/>
    </source>
</evidence>
<feature type="region of interest" description="Alpha N-terminal domain (alpha-NTD)" evidence="11">
    <location>
        <begin position="1"/>
        <end position="229"/>
    </location>
</feature>
<dbReference type="Pfam" id="PF01193">
    <property type="entry name" value="RNA_pol_L"/>
    <property type="match status" value="1"/>
</dbReference>
<dbReference type="Proteomes" id="UP000231071">
    <property type="component" value="Unassembled WGS sequence"/>
</dbReference>
<dbReference type="GO" id="GO:0003677">
    <property type="term" value="F:DNA binding"/>
    <property type="evidence" value="ECO:0007669"/>
    <property type="project" value="UniProtKB-UniRule"/>
</dbReference>
<feature type="domain" description="DNA-directed RNA polymerase RpoA/D/Rpb3-type" evidence="12">
    <location>
        <begin position="20"/>
        <end position="228"/>
    </location>
</feature>